<dbReference type="PANTHER" id="PTHR11132">
    <property type="entry name" value="SOLUTE CARRIER FAMILY 35"/>
    <property type="match status" value="1"/>
</dbReference>
<feature type="transmembrane region" description="Helical" evidence="5">
    <location>
        <begin position="12"/>
        <end position="31"/>
    </location>
</feature>
<evidence type="ECO:0000256" key="1">
    <source>
        <dbReference type="ARBA" id="ARBA00004141"/>
    </source>
</evidence>
<comment type="subcellular location">
    <subcellularLocation>
        <location evidence="5">Golgi apparatus membrane</location>
        <topology evidence="5">Multi-pass membrane protein</topology>
    </subcellularLocation>
    <subcellularLocation>
        <location evidence="5">Cytoplasmic vesicle membrane</location>
        <topology evidence="5">Multi-pass membrane protein</topology>
    </subcellularLocation>
    <subcellularLocation>
        <location evidence="5">Endoplasmic reticulum membrane</location>
        <topology evidence="5">Multi-pass membrane protein</topology>
    </subcellularLocation>
    <subcellularLocation>
        <location evidence="1">Membrane</location>
        <topology evidence="1">Multi-pass membrane protein</topology>
    </subcellularLocation>
</comment>
<dbReference type="AlphaFoldDB" id="A0A8H6YXI9"/>
<dbReference type="GO" id="GO:0005789">
    <property type="term" value="C:endoplasmic reticulum membrane"/>
    <property type="evidence" value="ECO:0007669"/>
    <property type="project" value="UniProtKB-SubCell"/>
</dbReference>
<comment type="caution">
    <text evidence="6">The sequence shown here is derived from an EMBL/GenBank/DDBJ whole genome shotgun (WGS) entry which is preliminary data.</text>
</comment>
<evidence type="ECO:0000313" key="7">
    <source>
        <dbReference type="Proteomes" id="UP000620124"/>
    </source>
</evidence>
<comment type="similarity">
    <text evidence="5">Belongs to the TPT transporter family. SLC35D subfamily.</text>
</comment>
<feature type="transmembrane region" description="Helical" evidence="5">
    <location>
        <begin position="84"/>
        <end position="102"/>
    </location>
</feature>
<evidence type="ECO:0000256" key="3">
    <source>
        <dbReference type="ARBA" id="ARBA00022989"/>
    </source>
</evidence>
<dbReference type="Proteomes" id="UP000620124">
    <property type="component" value="Unassembled WGS sequence"/>
</dbReference>
<keyword evidence="2 5" id="KW-0812">Transmembrane</keyword>
<accession>A0A8H6YXI9</accession>
<feature type="transmembrane region" description="Helical" evidence="5">
    <location>
        <begin position="174"/>
        <end position="192"/>
    </location>
</feature>
<keyword evidence="5" id="KW-0968">Cytoplasmic vesicle</keyword>
<feature type="transmembrane region" description="Helical" evidence="5">
    <location>
        <begin position="144"/>
        <end position="162"/>
    </location>
</feature>
<dbReference type="EMBL" id="JACAZI010000002">
    <property type="protein sequence ID" value="KAF7368913.1"/>
    <property type="molecule type" value="Genomic_DNA"/>
</dbReference>
<feature type="transmembrane region" description="Helical" evidence="5">
    <location>
        <begin position="246"/>
        <end position="266"/>
    </location>
</feature>
<comment type="function">
    <text evidence="5">Involved in the import of GDP-mannose from the cytoplasm into the Golgi lumen.</text>
</comment>
<sequence length="343" mass="37770">MQIREPEPSQLQVSGVVIFYIVAALVMVFVNKAVLNNTPDLPFTFLFIQCFIAVLLLRLLALVNNTSLRRVNPIEWELPMFNRGAMINLFPYFAVGISGLIFNTLCLTNVDASFFQIARGLALPLTIAVNAVHTRIRPRPQVVFAAFIVTCGFFIGTAPTFIRRSSTLSQESAIALFYGSMSSLLLAVHAVLKKSALGHVGNSVITLSYYGNMCSTTMLFACTILHGELGVLHNRYHNPNMNWTPFLVGSAVTGFFGFLLGIANSLSVKVTSPVTHMFSSAAKGVIQTLLGVWVFSDVITPPRFYSISTIIGGTVYYTYIQTSKPKKPFPRNDLEKQAIPEKN</sequence>
<name>A0A8H6YXI9_9AGAR</name>
<dbReference type="InterPro" id="IPR050186">
    <property type="entry name" value="TPT_transporter"/>
</dbReference>
<keyword evidence="7" id="KW-1185">Reference proteome</keyword>
<keyword evidence="5" id="KW-0256">Endoplasmic reticulum</keyword>
<keyword evidence="3 5" id="KW-1133">Transmembrane helix</keyword>
<evidence type="ECO:0000256" key="2">
    <source>
        <dbReference type="ARBA" id="ARBA00022692"/>
    </source>
</evidence>
<evidence type="ECO:0000313" key="6">
    <source>
        <dbReference type="EMBL" id="KAF7368913.1"/>
    </source>
</evidence>
<comment type="subunit">
    <text evidence="5">Homooligomer.</text>
</comment>
<feature type="transmembrane region" description="Helical" evidence="5">
    <location>
        <begin position="43"/>
        <end position="63"/>
    </location>
</feature>
<feature type="transmembrane region" description="Helical" evidence="5">
    <location>
        <begin position="204"/>
        <end position="226"/>
    </location>
</feature>
<proteinExistence type="inferred from homology"/>
<evidence type="ECO:0000256" key="4">
    <source>
        <dbReference type="ARBA" id="ARBA00023136"/>
    </source>
</evidence>
<dbReference type="OrthoDB" id="5547497at2759"/>
<organism evidence="6 7">
    <name type="scientific">Mycena venus</name>
    <dbReference type="NCBI Taxonomy" id="2733690"/>
    <lineage>
        <taxon>Eukaryota</taxon>
        <taxon>Fungi</taxon>
        <taxon>Dikarya</taxon>
        <taxon>Basidiomycota</taxon>
        <taxon>Agaricomycotina</taxon>
        <taxon>Agaricomycetes</taxon>
        <taxon>Agaricomycetidae</taxon>
        <taxon>Agaricales</taxon>
        <taxon>Marasmiineae</taxon>
        <taxon>Mycenaceae</taxon>
        <taxon>Mycena</taxon>
    </lineage>
</organism>
<reference evidence="6" key="1">
    <citation type="submission" date="2020-05" db="EMBL/GenBank/DDBJ databases">
        <title>Mycena genomes resolve the evolution of fungal bioluminescence.</title>
        <authorList>
            <person name="Tsai I.J."/>
        </authorList>
    </citation>
    <scope>NUCLEOTIDE SEQUENCE</scope>
    <source>
        <strain evidence="6">CCC161011</strain>
    </source>
</reference>
<protein>
    <recommendedName>
        <fullName evidence="5">GDP-mannose transporter</fullName>
        <shortName evidence="5">GMT</shortName>
    </recommendedName>
</protein>
<feature type="transmembrane region" description="Helical" evidence="5">
    <location>
        <begin position="114"/>
        <end position="132"/>
    </location>
</feature>
<keyword evidence="5" id="KW-0333">Golgi apparatus</keyword>
<keyword evidence="5" id="KW-0762">Sugar transport</keyword>
<keyword evidence="5" id="KW-0813">Transport</keyword>
<gene>
    <name evidence="6" type="ORF">MVEN_00217400</name>
</gene>
<dbReference type="GO" id="GO:0030659">
    <property type="term" value="C:cytoplasmic vesicle membrane"/>
    <property type="evidence" value="ECO:0007669"/>
    <property type="project" value="UniProtKB-SubCell"/>
</dbReference>
<keyword evidence="4 5" id="KW-0472">Membrane</keyword>
<dbReference type="GO" id="GO:0000139">
    <property type="term" value="C:Golgi membrane"/>
    <property type="evidence" value="ECO:0007669"/>
    <property type="project" value="UniProtKB-SubCell"/>
</dbReference>
<evidence type="ECO:0000256" key="5">
    <source>
        <dbReference type="RuleBase" id="RU367097"/>
    </source>
</evidence>